<dbReference type="InterPro" id="IPR002156">
    <property type="entry name" value="RNaseH_domain"/>
</dbReference>
<dbReference type="EMBL" id="JBGMDY010000001">
    <property type="protein sequence ID" value="KAL2349111.1"/>
    <property type="molecule type" value="Genomic_DNA"/>
</dbReference>
<comment type="caution">
    <text evidence="3">The sequence shown here is derived from an EMBL/GenBank/DDBJ whole genome shotgun (WGS) entry which is preliminary data.</text>
</comment>
<evidence type="ECO:0000313" key="3">
    <source>
        <dbReference type="EMBL" id="KAL2349111.1"/>
    </source>
</evidence>
<dbReference type="Gene3D" id="3.30.420.10">
    <property type="entry name" value="Ribonuclease H-like superfamily/Ribonuclease H"/>
    <property type="match status" value="2"/>
</dbReference>
<dbReference type="InterPro" id="IPR044730">
    <property type="entry name" value="RNase_H-like_dom_plant"/>
</dbReference>
<dbReference type="InterPro" id="IPR053151">
    <property type="entry name" value="RNase_H-like"/>
</dbReference>
<evidence type="ECO:0000259" key="2">
    <source>
        <dbReference type="PROSITE" id="PS50879"/>
    </source>
</evidence>
<sequence>MSGGNDGNGSSWGSGFLKLAGAAAAAVSAAAAAASAAGVSSSDPEELTERWKKPEIGWVKVNVDGGRDHEEPSAGCGGVARDDHGDWLFGFCRKLDPNVNNAHETELEAILTGLELASKRKYEKVVVESDCEPALSMVKKGLEYKLQRREGKVVKRIQELRDDPKWEVKLVHVDRSANRVANRLVKVARQRPSDEPSSKFEPVEFPSPPDDSDIRKMLSEDKNNDTGHGRWKKPEIGWVKVNVDGGGLDSVGPSVACGGVVRDARGEWLLGFGRKLDPKYKSHEAELKAILTGLELAWKMNVKKVIVESDFEPALSMVNKGLTRDEREDVQCIRKLVFDSKWEAKLVFVDRSANRVANRLVKVAREFPSLQLIEFRTPPDDICNMLISEDNTGHVYASYF</sequence>
<dbReference type="AlphaFoldDB" id="A0ABD1NMI6"/>
<dbReference type="SUPFAM" id="SSF53098">
    <property type="entry name" value="Ribonuclease H-like"/>
    <property type="match status" value="2"/>
</dbReference>
<feature type="region of interest" description="Disordered" evidence="1">
    <location>
        <begin position="188"/>
        <end position="231"/>
    </location>
</feature>
<feature type="compositionally biased region" description="Basic and acidic residues" evidence="1">
    <location>
        <begin position="212"/>
        <end position="231"/>
    </location>
</feature>
<feature type="domain" description="RNase H type-1" evidence="2">
    <location>
        <begin position="55"/>
        <end position="190"/>
    </location>
</feature>
<dbReference type="InterPro" id="IPR036397">
    <property type="entry name" value="RNaseH_sf"/>
</dbReference>
<gene>
    <name evidence="3" type="ORF">Fmac_003111</name>
</gene>
<accession>A0ABD1NMI6</accession>
<organism evidence="3 4">
    <name type="scientific">Flemingia macrophylla</name>
    <dbReference type="NCBI Taxonomy" id="520843"/>
    <lineage>
        <taxon>Eukaryota</taxon>
        <taxon>Viridiplantae</taxon>
        <taxon>Streptophyta</taxon>
        <taxon>Embryophyta</taxon>
        <taxon>Tracheophyta</taxon>
        <taxon>Spermatophyta</taxon>
        <taxon>Magnoliopsida</taxon>
        <taxon>eudicotyledons</taxon>
        <taxon>Gunneridae</taxon>
        <taxon>Pentapetalae</taxon>
        <taxon>rosids</taxon>
        <taxon>fabids</taxon>
        <taxon>Fabales</taxon>
        <taxon>Fabaceae</taxon>
        <taxon>Papilionoideae</taxon>
        <taxon>50 kb inversion clade</taxon>
        <taxon>NPAAA clade</taxon>
        <taxon>indigoferoid/millettioid clade</taxon>
        <taxon>Phaseoleae</taxon>
        <taxon>Flemingia</taxon>
    </lineage>
</organism>
<dbReference type="Pfam" id="PF13456">
    <property type="entry name" value="RVT_3"/>
    <property type="match status" value="2"/>
</dbReference>
<dbReference type="Proteomes" id="UP001603857">
    <property type="component" value="Unassembled WGS sequence"/>
</dbReference>
<dbReference type="PANTHER" id="PTHR47723:SF24">
    <property type="entry name" value="RNASE H TYPE-1 DOMAIN-CONTAINING PROTEIN"/>
    <property type="match status" value="1"/>
</dbReference>
<dbReference type="PROSITE" id="PS50879">
    <property type="entry name" value="RNASE_H_1"/>
    <property type="match status" value="1"/>
</dbReference>
<feature type="compositionally biased region" description="Basic and acidic residues" evidence="1">
    <location>
        <begin position="191"/>
        <end position="202"/>
    </location>
</feature>
<evidence type="ECO:0000256" key="1">
    <source>
        <dbReference type="SAM" id="MobiDB-lite"/>
    </source>
</evidence>
<dbReference type="InterPro" id="IPR012337">
    <property type="entry name" value="RNaseH-like_sf"/>
</dbReference>
<reference evidence="3 4" key="1">
    <citation type="submission" date="2024-08" db="EMBL/GenBank/DDBJ databases">
        <title>Insights into the chromosomal genome structure of Flemingia macrophylla.</title>
        <authorList>
            <person name="Ding Y."/>
            <person name="Zhao Y."/>
            <person name="Bi W."/>
            <person name="Wu M."/>
            <person name="Zhao G."/>
            <person name="Gong Y."/>
            <person name="Li W."/>
            <person name="Zhang P."/>
        </authorList>
    </citation>
    <scope>NUCLEOTIDE SEQUENCE [LARGE SCALE GENOMIC DNA]</scope>
    <source>
        <strain evidence="3">DYQJB</strain>
        <tissue evidence="3">Leaf</tissue>
    </source>
</reference>
<dbReference type="CDD" id="cd06222">
    <property type="entry name" value="RNase_H_like"/>
    <property type="match status" value="2"/>
</dbReference>
<proteinExistence type="predicted"/>
<name>A0ABD1NMI6_9FABA</name>
<protein>
    <recommendedName>
        <fullName evidence="2">RNase H type-1 domain-containing protein</fullName>
    </recommendedName>
</protein>
<evidence type="ECO:0000313" key="4">
    <source>
        <dbReference type="Proteomes" id="UP001603857"/>
    </source>
</evidence>
<dbReference type="PANTHER" id="PTHR47723">
    <property type="entry name" value="OS05G0353850 PROTEIN"/>
    <property type="match status" value="1"/>
</dbReference>
<keyword evidence="4" id="KW-1185">Reference proteome</keyword>